<protein>
    <submittedName>
        <fullName evidence="1">Uncharacterized protein</fullName>
    </submittedName>
</protein>
<evidence type="ECO:0000313" key="1">
    <source>
        <dbReference type="EMBL" id="GBM85818.1"/>
    </source>
</evidence>
<organism evidence="1 2">
    <name type="scientific">Araneus ventricosus</name>
    <name type="common">Orbweaver spider</name>
    <name type="synonym">Epeira ventricosa</name>
    <dbReference type="NCBI Taxonomy" id="182803"/>
    <lineage>
        <taxon>Eukaryota</taxon>
        <taxon>Metazoa</taxon>
        <taxon>Ecdysozoa</taxon>
        <taxon>Arthropoda</taxon>
        <taxon>Chelicerata</taxon>
        <taxon>Arachnida</taxon>
        <taxon>Araneae</taxon>
        <taxon>Araneomorphae</taxon>
        <taxon>Entelegynae</taxon>
        <taxon>Araneoidea</taxon>
        <taxon>Araneidae</taxon>
        <taxon>Araneus</taxon>
    </lineage>
</organism>
<accession>A0A4Y2J928</accession>
<comment type="caution">
    <text evidence="1">The sequence shown here is derived from an EMBL/GenBank/DDBJ whole genome shotgun (WGS) entry which is preliminary data.</text>
</comment>
<gene>
    <name evidence="1" type="ORF">AVEN_20020_1</name>
</gene>
<dbReference type="EMBL" id="BGPR01003263">
    <property type="protein sequence ID" value="GBM85818.1"/>
    <property type="molecule type" value="Genomic_DNA"/>
</dbReference>
<reference evidence="1 2" key="1">
    <citation type="journal article" date="2019" name="Sci. Rep.">
        <title>Orb-weaving spider Araneus ventricosus genome elucidates the spidroin gene catalogue.</title>
        <authorList>
            <person name="Kono N."/>
            <person name="Nakamura H."/>
            <person name="Ohtoshi R."/>
            <person name="Moran D.A.P."/>
            <person name="Shinohara A."/>
            <person name="Yoshida Y."/>
            <person name="Fujiwara M."/>
            <person name="Mori M."/>
            <person name="Tomita M."/>
            <person name="Arakawa K."/>
        </authorList>
    </citation>
    <scope>NUCLEOTIDE SEQUENCE [LARGE SCALE GENOMIC DNA]</scope>
</reference>
<name>A0A4Y2J928_ARAVE</name>
<sequence length="93" mass="10482">MEGLDSLQPSHLLRLPRAPIGADGVLLLREETSRILAYNMDISLPRISHLLLRRCSGGFFAVRIANTKAGEGHQEQTFILKHLFFSSFKQCVF</sequence>
<evidence type="ECO:0000313" key="2">
    <source>
        <dbReference type="Proteomes" id="UP000499080"/>
    </source>
</evidence>
<keyword evidence="2" id="KW-1185">Reference proteome</keyword>
<dbReference type="AlphaFoldDB" id="A0A4Y2J928"/>
<dbReference type="Proteomes" id="UP000499080">
    <property type="component" value="Unassembled WGS sequence"/>
</dbReference>
<proteinExistence type="predicted"/>